<keyword evidence="1" id="KW-0812">Transmembrane</keyword>
<dbReference type="Pfam" id="PF06961">
    <property type="entry name" value="DUF1294"/>
    <property type="match status" value="1"/>
</dbReference>
<feature type="transmembrane region" description="Helical" evidence="1">
    <location>
        <begin position="64"/>
        <end position="86"/>
    </location>
</feature>
<evidence type="ECO:0000313" key="3">
    <source>
        <dbReference type="Proteomes" id="UP000250369"/>
    </source>
</evidence>
<name>A0A329MM83_9BACL</name>
<gene>
    <name evidence="2" type="ORF">DQG23_12765</name>
</gene>
<dbReference type="EMBL" id="QMFB01000006">
    <property type="protein sequence ID" value="RAV20955.1"/>
    <property type="molecule type" value="Genomic_DNA"/>
</dbReference>
<dbReference type="Proteomes" id="UP000250369">
    <property type="component" value="Unassembled WGS sequence"/>
</dbReference>
<keyword evidence="1" id="KW-0472">Membrane</keyword>
<reference evidence="2 3" key="1">
    <citation type="journal article" date="2009" name="Int. J. Syst. Evol. Microbiol.">
        <title>Paenibacillus contaminans sp. nov., isolated from a contaminated laboratory plate.</title>
        <authorList>
            <person name="Chou J.H."/>
            <person name="Lee J.H."/>
            <person name="Lin M.C."/>
            <person name="Chang P.S."/>
            <person name="Arun A.B."/>
            <person name="Young C.C."/>
            <person name="Chen W.M."/>
        </authorList>
    </citation>
    <scope>NUCLEOTIDE SEQUENCE [LARGE SCALE GENOMIC DNA]</scope>
    <source>
        <strain evidence="2 3">CKOBP-6</strain>
    </source>
</reference>
<protein>
    <submittedName>
        <fullName evidence="2">DUF1294 domain-containing protein</fullName>
    </submittedName>
</protein>
<evidence type="ECO:0000256" key="1">
    <source>
        <dbReference type="SAM" id="Phobius"/>
    </source>
</evidence>
<feature type="transmembrane region" description="Helical" evidence="1">
    <location>
        <begin position="39"/>
        <end position="58"/>
    </location>
</feature>
<dbReference type="AlphaFoldDB" id="A0A329MM83"/>
<dbReference type="OrthoDB" id="1698854at2"/>
<evidence type="ECO:0000313" key="2">
    <source>
        <dbReference type="EMBL" id="RAV20955.1"/>
    </source>
</evidence>
<sequence>MLIGLYIYLVVINIVGFAFMRYDKAQAGRRRRRVPEKRLFTIAAVGGALGSMLGMRVFHHKTKHRTFVIGMPALLILNAVCIYVIYKLAA</sequence>
<organism evidence="2 3">
    <name type="scientific">Paenibacillus contaminans</name>
    <dbReference type="NCBI Taxonomy" id="450362"/>
    <lineage>
        <taxon>Bacteria</taxon>
        <taxon>Bacillati</taxon>
        <taxon>Bacillota</taxon>
        <taxon>Bacilli</taxon>
        <taxon>Bacillales</taxon>
        <taxon>Paenibacillaceae</taxon>
        <taxon>Paenibacillus</taxon>
    </lineage>
</organism>
<feature type="transmembrane region" description="Helical" evidence="1">
    <location>
        <begin position="6"/>
        <end position="23"/>
    </location>
</feature>
<dbReference type="InterPro" id="IPR010718">
    <property type="entry name" value="DUF1294"/>
</dbReference>
<proteinExistence type="predicted"/>
<accession>A0A329MM83</accession>
<dbReference type="RefSeq" id="WP_113031235.1">
    <property type="nucleotide sequence ID" value="NZ_QMFB01000006.1"/>
</dbReference>
<comment type="caution">
    <text evidence="2">The sequence shown here is derived from an EMBL/GenBank/DDBJ whole genome shotgun (WGS) entry which is preliminary data.</text>
</comment>
<keyword evidence="1" id="KW-1133">Transmembrane helix</keyword>
<keyword evidence="3" id="KW-1185">Reference proteome</keyword>